<accession>A0AAV3Y3Q5</accession>
<keyword evidence="2" id="KW-1185">Reference proteome</keyword>
<organism evidence="1 2">
    <name type="scientific">Plakobranchus ocellatus</name>
    <dbReference type="NCBI Taxonomy" id="259542"/>
    <lineage>
        <taxon>Eukaryota</taxon>
        <taxon>Metazoa</taxon>
        <taxon>Spiralia</taxon>
        <taxon>Lophotrochozoa</taxon>
        <taxon>Mollusca</taxon>
        <taxon>Gastropoda</taxon>
        <taxon>Heterobranchia</taxon>
        <taxon>Euthyneura</taxon>
        <taxon>Panpulmonata</taxon>
        <taxon>Sacoglossa</taxon>
        <taxon>Placobranchoidea</taxon>
        <taxon>Plakobranchidae</taxon>
        <taxon>Plakobranchus</taxon>
    </lineage>
</organism>
<dbReference type="AlphaFoldDB" id="A0AAV3Y3Q5"/>
<reference evidence="1 2" key="1">
    <citation type="journal article" date="2021" name="Elife">
        <title>Chloroplast acquisition without the gene transfer in kleptoplastic sea slugs, Plakobranchus ocellatus.</title>
        <authorList>
            <person name="Maeda T."/>
            <person name="Takahashi S."/>
            <person name="Yoshida T."/>
            <person name="Shimamura S."/>
            <person name="Takaki Y."/>
            <person name="Nagai Y."/>
            <person name="Toyoda A."/>
            <person name="Suzuki Y."/>
            <person name="Arimoto A."/>
            <person name="Ishii H."/>
            <person name="Satoh N."/>
            <person name="Nishiyama T."/>
            <person name="Hasebe M."/>
            <person name="Maruyama T."/>
            <person name="Minagawa J."/>
            <person name="Obokata J."/>
            <person name="Shigenobu S."/>
        </authorList>
    </citation>
    <scope>NUCLEOTIDE SEQUENCE [LARGE SCALE GENOMIC DNA]</scope>
</reference>
<comment type="caution">
    <text evidence="1">The sequence shown here is derived from an EMBL/GenBank/DDBJ whole genome shotgun (WGS) entry which is preliminary data.</text>
</comment>
<protein>
    <submittedName>
        <fullName evidence="1">Uncharacterized protein</fullName>
    </submittedName>
</protein>
<gene>
    <name evidence="1" type="ORF">PoB_000354100</name>
</gene>
<sequence>MRLSCTTIDVFRFKTNRNTNSQIQRPSCHSHFKWETLTMAGTPQGIHVLLLLDWASLWSFTDFEHRSHERSAGSWDTTERRESRNEDLWIQLQAAGFVRSHSPEYWER</sequence>
<evidence type="ECO:0000313" key="1">
    <source>
        <dbReference type="EMBL" id="GFN77035.1"/>
    </source>
</evidence>
<name>A0AAV3Y3Q5_9GAST</name>
<proteinExistence type="predicted"/>
<evidence type="ECO:0000313" key="2">
    <source>
        <dbReference type="Proteomes" id="UP000735302"/>
    </source>
</evidence>
<dbReference type="Proteomes" id="UP000735302">
    <property type="component" value="Unassembled WGS sequence"/>
</dbReference>
<dbReference type="EMBL" id="BLXT01000430">
    <property type="protein sequence ID" value="GFN77035.1"/>
    <property type="molecule type" value="Genomic_DNA"/>
</dbReference>